<feature type="domain" description="Luciferase-like" evidence="3">
    <location>
        <begin position="52"/>
        <end position="332"/>
    </location>
</feature>
<dbReference type="InterPro" id="IPR050564">
    <property type="entry name" value="F420-G6PD/mer"/>
</dbReference>
<dbReference type="NCBIfam" id="TIGR03885">
    <property type="entry name" value="flavin_revert"/>
    <property type="match status" value="1"/>
</dbReference>
<dbReference type="Pfam" id="PF00296">
    <property type="entry name" value="Bac_luciferase"/>
    <property type="match status" value="1"/>
</dbReference>
<reference evidence="5" key="1">
    <citation type="journal article" date="2019" name="Int. J. Syst. Evol. Microbiol.">
        <title>The Global Catalogue of Microorganisms (GCM) 10K type strain sequencing project: providing services to taxonomists for standard genome sequencing and annotation.</title>
        <authorList>
            <consortium name="The Broad Institute Genomics Platform"/>
            <consortium name="The Broad Institute Genome Sequencing Center for Infectious Disease"/>
            <person name="Wu L."/>
            <person name="Ma J."/>
        </authorList>
    </citation>
    <scope>NUCLEOTIDE SEQUENCE [LARGE SCALE GENOMIC DNA]</scope>
    <source>
        <strain evidence="5">NBRC 113072</strain>
    </source>
</reference>
<dbReference type="SUPFAM" id="SSF51679">
    <property type="entry name" value="Bacterial luciferase-like"/>
    <property type="match status" value="1"/>
</dbReference>
<dbReference type="InterPro" id="IPR011251">
    <property type="entry name" value="Luciferase-like_dom"/>
</dbReference>
<gene>
    <name evidence="4" type="ORF">GCM10025883_40800</name>
</gene>
<dbReference type="PANTHER" id="PTHR43244">
    <property type="match status" value="1"/>
</dbReference>
<dbReference type="PANTHER" id="PTHR43244:SF1">
    <property type="entry name" value="5,10-METHYLENETETRAHYDROMETHANOPTERIN REDUCTASE"/>
    <property type="match status" value="1"/>
</dbReference>
<feature type="region of interest" description="Disordered" evidence="2">
    <location>
        <begin position="1"/>
        <end position="20"/>
    </location>
</feature>
<protein>
    <submittedName>
        <fullName evidence="4">LLM class F420-dependent oxidoreductase</fullName>
    </submittedName>
</protein>
<dbReference type="NCBIfam" id="TIGR03557">
    <property type="entry name" value="F420_G6P_family"/>
    <property type="match status" value="1"/>
</dbReference>
<accession>A0ABQ6IVT2</accession>
<evidence type="ECO:0000256" key="2">
    <source>
        <dbReference type="SAM" id="MobiDB-lite"/>
    </source>
</evidence>
<proteinExistence type="predicted"/>
<evidence type="ECO:0000313" key="4">
    <source>
        <dbReference type="EMBL" id="GMA42035.1"/>
    </source>
</evidence>
<name>A0ABQ6IVT2_9MICO</name>
<keyword evidence="5" id="KW-1185">Reference proteome</keyword>
<dbReference type="Gene3D" id="3.20.20.30">
    <property type="entry name" value="Luciferase-like domain"/>
    <property type="match status" value="1"/>
</dbReference>
<comment type="caution">
    <text evidence="4">The sequence shown here is derived from an EMBL/GenBank/DDBJ whole genome shotgun (WGS) entry which is preliminary data.</text>
</comment>
<dbReference type="InterPro" id="IPR019945">
    <property type="entry name" value="F420_G6P_DH-rel"/>
</dbReference>
<organism evidence="4 5">
    <name type="scientific">Mobilicoccus caccae</name>
    <dbReference type="NCBI Taxonomy" id="1859295"/>
    <lineage>
        <taxon>Bacteria</taxon>
        <taxon>Bacillati</taxon>
        <taxon>Actinomycetota</taxon>
        <taxon>Actinomycetes</taxon>
        <taxon>Micrococcales</taxon>
        <taxon>Dermatophilaceae</taxon>
        <taxon>Mobilicoccus</taxon>
    </lineage>
</organism>
<evidence type="ECO:0000313" key="5">
    <source>
        <dbReference type="Proteomes" id="UP001157126"/>
    </source>
</evidence>
<dbReference type="EMBL" id="BSUO01000001">
    <property type="protein sequence ID" value="GMA42035.1"/>
    <property type="molecule type" value="Genomic_DNA"/>
</dbReference>
<dbReference type="InterPro" id="IPR023907">
    <property type="entry name" value="Non-F420_Flavin_OxRdtase"/>
</dbReference>
<dbReference type="Proteomes" id="UP001157126">
    <property type="component" value="Unassembled WGS sequence"/>
</dbReference>
<evidence type="ECO:0000256" key="1">
    <source>
        <dbReference type="ARBA" id="ARBA00023002"/>
    </source>
</evidence>
<evidence type="ECO:0000259" key="3">
    <source>
        <dbReference type="Pfam" id="PF00296"/>
    </source>
</evidence>
<keyword evidence="1" id="KW-0560">Oxidoreductase</keyword>
<dbReference type="InterPro" id="IPR036661">
    <property type="entry name" value="Luciferase-like_sf"/>
</dbReference>
<sequence>MHDAPHPQAPAGPSEFAAQGISAPTAPSTFRVCRAREVGLMRGMTLVGFHASHEQISPRQLLADVQAAEQAGFDAAMCSDHFAPWSTRQGESGFAWSWLGAALATTNLTFGTVNCPGQRYHPAIIAQASATLAQMFPGRFWLALGTGQWMNEHIMGERWPTKDERDERLLECADIIRRLHRGETVTHHGRVTVENAKLWTLPDEPPQLIQPTLSEKSAARGAQWADGIATINQPLDRLKSIVDAYAEAGGDGERILQVHLSWASTSEEAWAIARDQWGSNVWNTTTATDITTAHLEDVARGATDEMIGQACLVESDLPRLTERIKEMVDLGAFDRVYLHFVGQDQSPWIEAAAEHVLPALKEN</sequence>